<keyword evidence="2" id="KW-0472">Membrane</keyword>
<proteinExistence type="predicted"/>
<dbReference type="RefSeq" id="XP_007316354.1">
    <property type="nucleotide sequence ID" value="XM_007316292.1"/>
</dbReference>
<feature type="region of interest" description="Disordered" evidence="1">
    <location>
        <begin position="156"/>
        <end position="224"/>
    </location>
</feature>
<dbReference type="EMBL" id="GL945432">
    <property type="protein sequence ID" value="EGO26181.1"/>
    <property type="molecule type" value="Genomic_DNA"/>
</dbReference>
<dbReference type="HOGENOM" id="CLU_1156980_0_0_1"/>
<dbReference type="OrthoDB" id="2663513at2759"/>
<feature type="compositionally biased region" description="Pro residues" evidence="1">
    <location>
        <begin position="184"/>
        <end position="195"/>
    </location>
</feature>
<feature type="transmembrane region" description="Helical" evidence="2">
    <location>
        <begin position="68"/>
        <end position="91"/>
    </location>
</feature>
<gene>
    <name evidence="3" type="ORF">SERLADRAFT_462953</name>
</gene>
<evidence type="ECO:0000256" key="1">
    <source>
        <dbReference type="SAM" id="MobiDB-lite"/>
    </source>
</evidence>
<evidence type="ECO:0000256" key="2">
    <source>
        <dbReference type="SAM" id="Phobius"/>
    </source>
</evidence>
<organism>
    <name type="scientific">Serpula lacrymans var. lacrymans (strain S7.9)</name>
    <name type="common">Dry rot fungus</name>
    <dbReference type="NCBI Taxonomy" id="578457"/>
    <lineage>
        <taxon>Eukaryota</taxon>
        <taxon>Fungi</taxon>
        <taxon>Dikarya</taxon>
        <taxon>Basidiomycota</taxon>
        <taxon>Agaricomycotina</taxon>
        <taxon>Agaricomycetes</taxon>
        <taxon>Agaricomycetidae</taxon>
        <taxon>Boletales</taxon>
        <taxon>Coniophorineae</taxon>
        <taxon>Serpulaceae</taxon>
        <taxon>Serpula</taxon>
    </lineage>
</organism>
<reference evidence="3" key="1">
    <citation type="submission" date="2011-04" db="EMBL/GenBank/DDBJ databases">
        <title>Evolution of plant cell wall degrading machinery underlies the functional diversity of forest fungi.</title>
        <authorList>
            <consortium name="US DOE Joint Genome Institute (JGI-PGF)"/>
            <person name="Eastwood D.C."/>
            <person name="Floudas D."/>
            <person name="Binder M."/>
            <person name="Majcherczyk A."/>
            <person name="Schneider P."/>
            <person name="Aerts A."/>
            <person name="Asiegbu F.O."/>
            <person name="Baker S.E."/>
            <person name="Barry K."/>
            <person name="Bendiksby M."/>
            <person name="Blumentritt M."/>
            <person name="Coutinho P.M."/>
            <person name="Cullen D."/>
            <person name="Cullen D."/>
            <person name="Gathman A."/>
            <person name="Goodell B."/>
            <person name="Henrissat B."/>
            <person name="Ihrmark K."/>
            <person name="Kauserud H."/>
            <person name="Kohler A."/>
            <person name="LaButti K."/>
            <person name="Lapidus A."/>
            <person name="Lavin J.L."/>
            <person name="Lee Y.-H."/>
            <person name="Lindquist E."/>
            <person name="Lilly W."/>
            <person name="Lucas S."/>
            <person name="Morin E."/>
            <person name="Murat C."/>
            <person name="Oguiza J.A."/>
            <person name="Park J."/>
            <person name="Pisabarro A.G."/>
            <person name="Riley R."/>
            <person name="Rosling A."/>
            <person name="Salamov A."/>
            <person name="Schmidt O."/>
            <person name="Schmutz J."/>
            <person name="Skrede I."/>
            <person name="Stenlid J."/>
            <person name="Wiebenga A."/>
            <person name="Xie X."/>
            <person name="Kues U."/>
            <person name="Hibbett D.S."/>
            <person name="Hoffmeister D."/>
            <person name="Hogberg N."/>
            <person name="Martin F."/>
            <person name="Grigoriev I.V."/>
            <person name="Watkinson S.C."/>
        </authorList>
    </citation>
    <scope>NUCLEOTIDE SEQUENCE</scope>
    <source>
        <strain evidence="3">S7.9</strain>
    </source>
</reference>
<keyword evidence="2" id="KW-1133">Transmembrane helix</keyword>
<keyword evidence="2" id="KW-0812">Transmembrane</keyword>
<dbReference type="GeneID" id="18818462"/>
<dbReference type="Proteomes" id="UP000008064">
    <property type="component" value="Unassembled WGS sequence"/>
</dbReference>
<evidence type="ECO:0000313" key="3">
    <source>
        <dbReference type="EMBL" id="EGO26181.1"/>
    </source>
</evidence>
<dbReference type="AlphaFoldDB" id="F8NR08"/>
<name>F8NR08_SERL9</name>
<dbReference type="KEGG" id="sla:SERLADRAFT_462953"/>
<sequence>MEKVGLSLFLAEIFAISLDLLYLHTLFSPVAKLRFTAQKMPFTDTIDDPASPTSTSSTSLSPPRNGRVAALAITVAIVGILMFTLITCLTLRLRRAPTSPSQEYGQISNPKRNLTLNLNTPLFTPSGSSKLTSETPKFGFKTTPASQLRVAHQRDNGAWDFSDPDPIDQYGPSGALKLDKHLSPPYPSPSLPPNHPTSLHEERGTIRGSFTPISGSFELDAPPPAYCRHSGGGYIVRSKE</sequence>
<accession>F8NR08</accession>
<protein>
    <submittedName>
        <fullName evidence="3">Uncharacterized protein</fullName>
    </submittedName>
</protein>